<comment type="caution">
    <text evidence="2">The sequence shown here is derived from an EMBL/GenBank/DDBJ whole genome shotgun (WGS) entry which is preliminary data.</text>
</comment>
<feature type="region of interest" description="Disordered" evidence="1">
    <location>
        <begin position="1"/>
        <end position="82"/>
    </location>
</feature>
<protein>
    <submittedName>
        <fullName evidence="2">Uncharacterized protein</fullName>
    </submittedName>
</protein>
<dbReference type="EMBL" id="AKHW03004571">
    <property type="protein sequence ID" value="KYO29654.1"/>
    <property type="molecule type" value="Genomic_DNA"/>
</dbReference>
<accession>A0A151MYU1</accession>
<sequence length="82" mass="8969">MSSQTNPGSPQGTRRTTYSGNTIRHLITRVHLPASRQPNSGRQLGGGDCTAHQNHLSQTRQKGQRSPHTVKSAFLTEQPLPL</sequence>
<keyword evidence="3" id="KW-1185">Reference proteome</keyword>
<evidence type="ECO:0000313" key="2">
    <source>
        <dbReference type="EMBL" id="KYO29654.1"/>
    </source>
</evidence>
<evidence type="ECO:0000313" key="3">
    <source>
        <dbReference type="Proteomes" id="UP000050525"/>
    </source>
</evidence>
<dbReference type="Proteomes" id="UP000050525">
    <property type="component" value="Unassembled WGS sequence"/>
</dbReference>
<feature type="compositionally biased region" description="Polar residues" evidence="1">
    <location>
        <begin position="51"/>
        <end position="69"/>
    </location>
</feature>
<dbReference type="AlphaFoldDB" id="A0A151MYU1"/>
<name>A0A151MYU1_ALLMI</name>
<gene>
    <name evidence="2" type="ORF">Y1Q_0017320</name>
</gene>
<reference evidence="2 3" key="1">
    <citation type="journal article" date="2012" name="Genome Biol.">
        <title>Sequencing three crocodilian genomes to illuminate the evolution of archosaurs and amniotes.</title>
        <authorList>
            <person name="St John J.A."/>
            <person name="Braun E.L."/>
            <person name="Isberg S.R."/>
            <person name="Miles L.G."/>
            <person name="Chong A.Y."/>
            <person name="Gongora J."/>
            <person name="Dalzell P."/>
            <person name="Moran C."/>
            <person name="Bed'hom B."/>
            <person name="Abzhanov A."/>
            <person name="Burgess S.C."/>
            <person name="Cooksey A.M."/>
            <person name="Castoe T.A."/>
            <person name="Crawford N.G."/>
            <person name="Densmore L.D."/>
            <person name="Drew J.C."/>
            <person name="Edwards S.V."/>
            <person name="Faircloth B.C."/>
            <person name="Fujita M.K."/>
            <person name="Greenwold M.J."/>
            <person name="Hoffmann F.G."/>
            <person name="Howard J.M."/>
            <person name="Iguchi T."/>
            <person name="Janes D.E."/>
            <person name="Khan S.Y."/>
            <person name="Kohno S."/>
            <person name="de Koning A.J."/>
            <person name="Lance S.L."/>
            <person name="McCarthy F.M."/>
            <person name="McCormack J.E."/>
            <person name="Merchant M.E."/>
            <person name="Peterson D.G."/>
            <person name="Pollock D.D."/>
            <person name="Pourmand N."/>
            <person name="Raney B.J."/>
            <person name="Roessler K.A."/>
            <person name="Sanford J.R."/>
            <person name="Sawyer R.H."/>
            <person name="Schmidt C.J."/>
            <person name="Triplett E.W."/>
            <person name="Tuberville T.D."/>
            <person name="Venegas-Anaya M."/>
            <person name="Howard J.T."/>
            <person name="Jarvis E.D."/>
            <person name="Guillette L.J.Jr."/>
            <person name="Glenn T.C."/>
            <person name="Green R.E."/>
            <person name="Ray D.A."/>
        </authorList>
    </citation>
    <scope>NUCLEOTIDE SEQUENCE [LARGE SCALE GENOMIC DNA]</scope>
    <source>
        <strain evidence="2">KSC_2009_1</strain>
    </source>
</reference>
<proteinExistence type="predicted"/>
<feature type="compositionally biased region" description="Polar residues" evidence="1">
    <location>
        <begin position="1"/>
        <end position="22"/>
    </location>
</feature>
<organism evidence="2 3">
    <name type="scientific">Alligator mississippiensis</name>
    <name type="common">American alligator</name>
    <dbReference type="NCBI Taxonomy" id="8496"/>
    <lineage>
        <taxon>Eukaryota</taxon>
        <taxon>Metazoa</taxon>
        <taxon>Chordata</taxon>
        <taxon>Craniata</taxon>
        <taxon>Vertebrata</taxon>
        <taxon>Euteleostomi</taxon>
        <taxon>Archelosauria</taxon>
        <taxon>Archosauria</taxon>
        <taxon>Crocodylia</taxon>
        <taxon>Alligatoridae</taxon>
        <taxon>Alligatorinae</taxon>
        <taxon>Alligator</taxon>
    </lineage>
</organism>
<evidence type="ECO:0000256" key="1">
    <source>
        <dbReference type="SAM" id="MobiDB-lite"/>
    </source>
</evidence>